<dbReference type="SUPFAM" id="SSF53756">
    <property type="entry name" value="UDP-Glycosyltransferase/glycogen phosphorylase"/>
    <property type="match status" value="1"/>
</dbReference>
<dbReference type="RefSeq" id="WP_258217451.1">
    <property type="nucleotide sequence ID" value="NZ_JANQBD010000033.1"/>
</dbReference>
<dbReference type="InterPro" id="IPR050194">
    <property type="entry name" value="Glycosyltransferase_grp1"/>
</dbReference>
<name>A0ABT1YUA1_9BACL</name>
<dbReference type="PANTHER" id="PTHR45947:SF3">
    <property type="entry name" value="SULFOQUINOVOSYL TRANSFERASE SQD2"/>
    <property type="match status" value="1"/>
</dbReference>
<gene>
    <name evidence="3" type="ORF">NV381_32430</name>
</gene>
<protein>
    <submittedName>
        <fullName evidence="3">Glycosyltransferase family 4 protein</fullName>
    </submittedName>
</protein>
<dbReference type="Pfam" id="PF13439">
    <property type="entry name" value="Glyco_transf_4"/>
    <property type="match status" value="1"/>
</dbReference>
<evidence type="ECO:0000259" key="2">
    <source>
        <dbReference type="Pfam" id="PF13439"/>
    </source>
</evidence>
<evidence type="ECO:0000259" key="1">
    <source>
        <dbReference type="Pfam" id="PF00534"/>
    </source>
</evidence>
<organism evidence="3 4">
    <name type="scientific">Paenibacillus radicis</name>
    <name type="common">ex Xue et al. 2023</name>
    <dbReference type="NCBI Taxonomy" id="2972489"/>
    <lineage>
        <taxon>Bacteria</taxon>
        <taxon>Bacillati</taxon>
        <taxon>Bacillota</taxon>
        <taxon>Bacilli</taxon>
        <taxon>Bacillales</taxon>
        <taxon>Paenibacillaceae</taxon>
        <taxon>Paenibacillus</taxon>
    </lineage>
</organism>
<dbReference type="PANTHER" id="PTHR45947">
    <property type="entry name" value="SULFOQUINOVOSYL TRANSFERASE SQD2"/>
    <property type="match status" value="1"/>
</dbReference>
<dbReference type="Proteomes" id="UP001300012">
    <property type="component" value="Unassembled WGS sequence"/>
</dbReference>
<proteinExistence type="predicted"/>
<dbReference type="CDD" id="cd03801">
    <property type="entry name" value="GT4_PimA-like"/>
    <property type="match status" value="1"/>
</dbReference>
<feature type="domain" description="Glycosyltransferase subfamily 4-like N-terminal" evidence="2">
    <location>
        <begin position="21"/>
        <end position="187"/>
    </location>
</feature>
<dbReference type="Gene3D" id="3.40.50.2000">
    <property type="entry name" value="Glycogen Phosphorylase B"/>
    <property type="match status" value="2"/>
</dbReference>
<dbReference type="EMBL" id="JANQBD010000033">
    <property type="protein sequence ID" value="MCR8635908.1"/>
    <property type="molecule type" value="Genomic_DNA"/>
</dbReference>
<feature type="domain" description="Glycosyl transferase family 1" evidence="1">
    <location>
        <begin position="196"/>
        <end position="360"/>
    </location>
</feature>
<dbReference type="Pfam" id="PF00534">
    <property type="entry name" value="Glycos_transf_1"/>
    <property type="match status" value="1"/>
</dbReference>
<accession>A0ABT1YUA1</accession>
<dbReference type="InterPro" id="IPR028098">
    <property type="entry name" value="Glyco_trans_4-like_N"/>
</dbReference>
<dbReference type="InterPro" id="IPR001296">
    <property type="entry name" value="Glyco_trans_1"/>
</dbReference>
<reference evidence="3 4" key="1">
    <citation type="submission" date="2022-08" db="EMBL/GenBank/DDBJ databases">
        <title>Paenibacillus endoradicis sp. nov., Paenibacillus radicibacter sp. nov and Paenibacillus pararadicis sp. nov., three cold-adapted plant growth-promoting bacteria isolated from root of Larix gmelinii in Great Khingan.</title>
        <authorList>
            <person name="Xue H."/>
        </authorList>
    </citation>
    <scope>NUCLEOTIDE SEQUENCE [LARGE SCALE GENOMIC DNA]</scope>
    <source>
        <strain evidence="3 4">N5-1-1-5</strain>
    </source>
</reference>
<comment type="caution">
    <text evidence="3">The sequence shown here is derived from an EMBL/GenBank/DDBJ whole genome shotgun (WGS) entry which is preliminary data.</text>
</comment>
<evidence type="ECO:0000313" key="4">
    <source>
        <dbReference type="Proteomes" id="UP001300012"/>
    </source>
</evidence>
<sequence length="421" mass="47006">MPSNKLRILSTGMGWPSSQAGGLNTYFKNICENLSDRNTLEALVCSVDQPEVKEGMLVTSIADPGMKLRKRRSMFRNYAAKLMEEQEVDIVYSHFAPYGLGAAEEAKKRNIPVVIAFHGPWSEEIRAEGGRITHRIKAWIAKSMEMRAYRHADAFIVLSETFRDVLHQQYGIPLERIHIIAGAADIRRFQPSADRMEVRRSLSLAEDCTAVLTVRRLVNRMGLLQLLDAWKEVVLQAPDAVLLIGGRGPLKEQLESRIAEYGLEGQVRLLGYVSDDDLPRYYQAADLFVVPTQSLEGFGLITVEAMASGLPVSATPVGGSREILEKFRPDLLFKSKSSSDIAAGIIHLLKHKQQWPTAEQCRSHVLENYTWELATSQVEAVFETVLEKYRKIGVSTAGITFHGHRAQGKGRHDADVKSGVH</sequence>
<evidence type="ECO:0000313" key="3">
    <source>
        <dbReference type="EMBL" id="MCR8635908.1"/>
    </source>
</evidence>
<keyword evidence="4" id="KW-1185">Reference proteome</keyword>